<organism evidence="1 2">
    <name type="scientific">Enterococcus mundtii</name>
    <dbReference type="NCBI Taxonomy" id="53346"/>
    <lineage>
        <taxon>Bacteria</taxon>
        <taxon>Bacillati</taxon>
        <taxon>Bacillota</taxon>
        <taxon>Bacilli</taxon>
        <taxon>Lactobacillales</taxon>
        <taxon>Enterococcaceae</taxon>
        <taxon>Enterococcus</taxon>
    </lineage>
</organism>
<comment type="caution">
    <text evidence="1">The sequence shown here is derived from an EMBL/GenBank/DDBJ whole genome shotgun (WGS) entry which is preliminary data.</text>
</comment>
<reference evidence="1 2" key="1">
    <citation type="submission" date="2020-04" db="EMBL/GenBank/DDBJ databases">
        <authorList>
            <person name="Abaymova A."/>
            <person name="Teymurazov M."/>
            <person name="Tazyna O."/>
            <person name="Chatushin Y."/>
            <person name="Svetoch E."/>
            <person name="Pereligyn V."/>
            <person name="Pohylenko V."/>
            <person name="Platonov M."/>
            <person name="Kartsev N."/>
            <person name="Skryabin Y."/>
            <person name="Sizova A."/>
            <person name="Solomentsev V."/>
            <person name="Kislichkina A."/>
            <person name="Bogun A."/>
        </authorList>
    </citation>
    <scope>NUCLEOTIDE SEQUENCE [LARGE SCALE GENOMIC DNA]</scope>
    <source>
        <strain evidence="2">SCPM-O-B-8398 (E28)</strain>
    </source>
</reference>
<dbReference type="Proteomes" id="UP000557857">
    <property type="component" value="Unassembled WGS sequence"/>
</dbReference>
<accession>A0A2M9FV28</accession>
<dbReference type="EMBL" id="JABCAG010000006">
    <property type="protein sequence ID" value="NMP57499.1"/>
    <property type="molecule type" value="Genomic_DNA"/>
</dbReference>
<evidence type="ECO:0000313" key="2">
    <source>
        <dbReference type="Proteomes" id="UP000557857"/>
    </source>
</evidence>
<name>A0A2M9FV28_ENTMU</name>
<evidence type="ECO:0000313" key="1">
    <source>
        <dbReference type="EMBL" id="NMP57499.1"/>
    </source>
</evidence>
<dbReference type="AlphaFoldDB" id="A0A2M9FV28"/>
<sequence length="103" mass="12283">MMIEEYFKEVGLTMVELPVEWVDEQLIYRGLIKELPTINAEANSRVKMQQQLAETYRIYREQLLLESEEEKETTTNLTSEQLLRYYDGETFDGFSLFDQLTEE</sequence>
<protein>
    <submittedName>
        <fullName evidence="1">Uncharacterized protein</fullName>
    </submittedName>
</protein>
<proteinExistence type="predicted"/>
<dbReference type="OrthoDB" id="2186697at2"/>
<gene>
    <name evidence="1" type="ORF">HI921_03300</name>
</gene>